<dbReference type="EMBL" id="VBUF01000002">
    <property type="protein sequence ID" value="TLS72351.1"/>
    <property type="molecule type" value="Genomic_DNA"/>
</dbReference>
<organism evidence="3 5">
    <name type="scientific">Aliarcobacter thereius</name>
    <dbReference type="NCBI Taxonomy" id="544718"/>
    <lineage>
        <taxon>Bacteria</taxon>
        <taxon>Pseudomonadati</taxon>
        <taxon>Campylobacterota</taxon>
        <taxon>Epsilonproteobacteria</taxon>
        <taxon>Campylobacterales</taxon>
        <taxon>Arcobacteraceae</taxon>
        <taxon>Aliarcobacter</taxon>
    </lineage>
</organism>
<evidence type="ECO:0000259" key="2">
    <source>
        <dbReference type="Pfam" id="PF02591"/>
    </source>
</evidence>
<reference evidence="3" key="2">
    <citation type="submission" date="2015-05" db="EMBL/GenBank/DDBJ databases">
        <authorList>
            <person name="Wang D.B."/>
            <person name="Wang M."/>
        </authorList>
    </citation>
    <scope>NUCLEOTIDE SEQUENCE [LARGE SCALE GENOMIC DNA]</scope>
    <source>
        <strain evidence="3">DU22</strain>
    </source>
</reference>
<feature type="domain" description="C4-type zinc ribbon" evidence="2">
    <location>
        <begin position="198"/>
        <end position="230"/>
    </location>
</feature>
<reference evidence="5" key="1">
    <citation type="submission" date="2015-05" db="EMBL/GenBank/DDBJ databases">
        <authorList>
            <person name="Rovetto F."/>
            <person name="Cocolin L."/>
            <person name="Illeghems K."/>
            <person name="Van Nieuwerburgh F."/>
            <person name="Houf K."/>
        </authorList>
    </citation>
    <scope>NUCLEOTIDE SEQUENCE [LARGE SCALE GENOMIC DNA]</scope>
    <source>
        <strain evidence="5">DU22</strain>
    </source>
</reference>
<dbReference type="PATRIC" id="fig|544718.43.peg.917"/>
<evidence type="ECO:0000313" key="3">
    <source>
        <dbReference type="EMBL" id="OCM00142.1"/>
    </source>
</evidence>
<feature type="coiled-coil region" evidence="1">
    <location>
        <begin position="39"/>
        <end position="145"/>
    </location>
</feature>
<comment type="caution">
    <text evidence="3">The sequence shown here is derived from an EMBL/GenBank/DDBJ whole genome shotgun (WGS) entry which is preliminary data.</text>
</comment>
<reference evidence="4 6" key="3">
    <citation type="submission" date="2019-05" db="EMBL/GenBank/DDBJ databases">
        <title>Arcobacter cibarius and Arcobacter thereius providing challenges in identification an antibiotic susceptibility and Quinolone resistance.</title>
        <authorList>
            <person name="Busch A."/>
            <person name="Hanel I."/>
            <person name="Hotzel H."/>
            <person name="Tomaso H."/>
        </authorList>
    </citation>
    <scope>NUCLEOTIDE SEQUENCE [LARGE SCALE GENOMIC DNA]</scope>
    <source>
        <strain evidence="4 6">17CS1191_2</strain>
    </source>
</reference>
<dbReference type="AlphaFoldDB" id="A0A1C0B999"/>
<dbReference type="STRING" id="544718.AAX25_00938"/>
<dbReference type="PANTHER" id="PTHR39082:SF1">
    <property type="entry name" value="SCAVENGER RECEPTOR CLASS A MEMBER 3"/>
    <property type="match status" value="1"/>
</dbReference>
<dbReference type="InterPro" id="IPR003743">
    <property type="entry name" value="Zf-RING_7"/>
</dbReference>
<dbReference type="InterPro" id="IPR052376">
    <property type="entry name" value="Oxidative_Scav/Glycosyltrans"/>
</dbReference>
<dbReference type="Proteomes" id="UP000093281">
    <property type="component" value="Unassembled WGS sequence"/>
</dbReference>
<dbReference type="Pfam" id="PF02591">
    <property type="entry name" value="Zn_ribbon_9"/>
    <property type="match status" value="1"/>
</dbReference>
<dbReference type="EMBL" id="LCUJ01000001">
    <property type="protein sequence ID" value="OCM00142.1"/>
    <property type="molecule type" value="Genomic_DNA"/>
</dbReference>
<dbReference type="PANTHER" id="PTHR39082">
    <property type="entry name" value="PHOSPHOLIPASE C-BETA-2-RELATED"/>
    <property type="match status" value="1"/>
</dbReference>
<dbReference type="OrthoDB" id="9795058at2"/>
<name>A0A1C0B999_9BACT</name>
<evidence type="ECO:0000313" key="4">
    <source>
        <dbReference type="EMBL" id="TLS72351.1"/>
    </source>
</evidence>
<evidence type="ECO:0000256" key="1">
    <source>
        <dbReference type="SAM" id="Coils"/>
    </source>
</evidence>
<sequence>MNKYLQDLITLSKYDRSISQFDPEIEKQKAKLAVFVETAEVLKASIDSTYRDIDELKSKRTKNNIHLSDLKSKLDNIAKKNKDVSNEKELKALQLEEEIAKEQVSFANEEIERLDKLTVAKEENLKELKEKLATEEEDIKEVKVVVDNEINSINENRNVVYAQRNELLGNFDKKILTFYEKIKRWAKDTAVVPVKQQACFGCFMKINDKTYAEVIKGEEIVNCLHCGRILYKGEEEAQALED</sequence>
<evidence type="ECO:0000313" key="6">
    <source>
        <dbReference type="Proteomes" id="UP000308001"/>
    </source>
</evidence>
<evidence type="ECO:0000313" key="5">
    <source>
        <dbReference type="Proteomes" id="UP000093281"/>
    </source>
</evidence>
<proteinExistence type="predicted"/>
<keyword evidence="1" id="KW-0175">Coiled coil</keyword>
<dbReference type="Proteomes" id="UP000308001">
    <property type="component" value="Unassembled WGS sequence"/>
</dbReference>
<protein>
    <submittedName>
        <fullName evidence="3">Putative zinc ribbon domain protein</fullName>
    </submittedName>
</protein>
<dbReference type="RefSeq" id="WP_066182860.1">
    <property type="nucleotide sequence ID" value="NZ_LCUJ01000001.1"/>
</dbReference>
<dbReference type="Gene3D" id="1.10.287.1490">
    <property type="match status" value="1"/>
</dbReference>
<gene>
    <name evidence="3" type="ORF">AAX29_00140</name>
    <name evidence="4" type="ORF">FE246_02915</name>
</gene>
<accession>A0A1C0B999</accession>